<evidence type="ECO:0000313" key="3">
    <source>
        <dbReference type="EMBL" id="WOG89526.1"/>
    </source>
</evidence>
<organism evidence="2">
    <name type="scientific">Daucus carota subsp. sativus</name>
    <name type="common">Carrot</name>
    <dbReference type="NCBI Taxonomy" id="79200"/>
    <lineage>
        <taxon>Eukaryota</taxon>
        <taxon>Viridiplantae</taxon>
        <taxon>Streptophyta</taxon>
        <taxon>Embryophyta</taxon>
        <taxon>Tracheophyta</taxon>
        <taxon>Spermatophyta</taxon>
        <taxon>Magnoliopsida</taxon>
        <taxon>eudicotyledons</taxon>
        <taxon>Gunneridae</taxon>
        <taxon>Pentapetalae</taxon>
        <taxon>asterids</taxon>
        <taxon>campanulids</taxon>
        <taxon>Apiales</taxon>
        <taxon>Apiaceae</taxon>
        <taxon>Apioideae</taxon>
        <taxon>Scandiceae</taxon>
        <taxon>Daucinae</taxon>
        <taxon>Daucus</taxon>
        <taxon>Daucus sect. Daucus</taxon>
    </lineage>
</organism>
<name>A0A166ESS3_DAUCS</name>
<dbReference type="OMA" id="CPPQTHC"/>
<dbReference type="Pfam" id="PF25306">
    <property type="entry name" value="DUF7880"/>
    <property type="match status" value="1"/>
</dbReference>
<dbReference type="EMBL" id="CP093344">
    <property type="protein sequence ID" value="WOG89526.1"/>
    <property type="molecule type" value="Genomic_DNA"/>
</dbReference>
<dbReference type="KEGG" id="dcr:108206460"/>
<dbReference type="PANTHER" id="PTHR36014:SF1">
    <property type="entry name" value="OS03G0176700 PROTEIN"/>
    <property type="match status" value="1"/>
</dbReference>
<evidence type="ECO:0000313" key="4">
    <source>
        <dbReference type="Proteomes" id="UP000077755"/>
    </source>
</evidence>
<keyword evidence="4" id="KW-1185">Reference proteome</keyword>
<dbReference type="InterPro" id="IPR057202">
    <property type="entry name" value="DUF7880"/>
</dbReference>
<proteinExistence type="predicted"/>
<gene>
    <name evidence="2" type="ORF">DCAR_007767</name>
    <name evidence="3" type="ORF">DCAR_0208764</name>
</gene>
<sequence>MGASPLSQISCCYSSSNSISSLSQLHSSDFPSRKLSPAFSVTCALSRRESSRRLVSVSLFCLYCTSSIPKLAVAGGLDKYLKRKKLDPLEAYVPAVILTQLQIEDLGKILDVDKPQYATYRNLLRSGPAASLRVNIRAVAQYAAEAGYEKTAYSNVDQCLGALEELDSLLLRASRNDGETSIKSMKLKIDIAVDALNSLLKTVPSEVLSKGKEVADAYLTPEESVPTDKLDPGLKQLESIL</sequence>
<dbReference type="Proteomes" id="UP000077755">
    <property type="component" value="Chromosome 2"/>
</dbReference>
<accession>A0A166ESS3</accession>
<dbReference type="OrthoDB" id="512787at2759"/>
<dbReference type="Gramene" id="KZN06930">
    <property type="protein sequence ID" value="KZN06930"/>
    <property type="gene ID" value="DCAR_007767"/>
</dbReference>
<reference evidence="2" key="1">
    <citation type="journal article" date="2016" name="Nat. Genet.">
        <title>A high-quality carrot genome assembly provides new insights into carotenoid accumulation and asterid genome evolution.</title>
        <authorList>
            <person name="Iorizzo M."/>
            <person name="Ellison S."/>
            <person name="Senalik D."/>
            <person name="Zeng P."/>
            <person name="Satapoomin P."/>
            <person name="Huang J."/>
            <person name="Bowman M."/>
            <person name="Iovene M."/>
            <person name="Sanseverino W."/>
            <person name="Cavagnaro P."/>
            <person name="Yildiz M."/>
            <person name="Macko-Podgorni A."/>
            <person name="Moranska E."/>
            <person name="Grzebelus E."/>
            <person name="Grzebelus D."/>
            <person name="Ashrafi H."/>
            <person name="Zheng Z."/>
            <person name="Cheng S."/>
            <person name="Spooner D."/>
            <person name="Van Deynze A."/>
            <person name="Simon P."/>
        </authorList>
    </citation>
    <scope>NUCLEOTIDE SEQUENCE [LARGE SCALE GENOMIC DNA]</scope>
    <source>
        <tissue evidence="2">Leaf</tissue>
    </source>
</reference>
<feature type="domain" description="DUF7880" evidence="1">
    <location>
        <begin position="88"/>
        <end position="214"/>
    </location>
</feature>
<dbReference type="STRING" id="79200.A0A166ESS3"/>
<protein>
    <recommendedName>
        <fullName evidence="1">DUF7880 domain-containing protein</fullName>
    </recommendedName>
</protein>
<evidence type="ECO:0000313" key="2">
    <source>
        <dbReference type="EMBL" id="KZN06930.1"/>
    </source>
</evidence>
<dbReference type="EMBL" id="LNRQ01000002">
    <property type="protein sequence ID" value="KZN06930.1"/>
    <property type="molecule type" value="Genomic_DNA"/>
</dbReference>
<dbReference type="AlphaFoldDB" id="A0A166ESS3"/>
<dbReference type="PANTHER" id="PTHR36014">
    <property type="entry name" value="OS03G0176600 PROTEIN"/>
    <property type="match status" value="1"/>
</dbReference>
<reference evidence="3" key="2">
    <citation type="submission" date="2022-03" db="EMBL/GenBank/DDBJ databases">
        <title>Draft title - Genomic analysis of global carrot germplasm unveils the trajectory of domestication and the origin of high carotenoid orange carrot.</title>
        <authorList>
            <person name="Iorizzo M."/>
            <person name="Ellison S."/>
            <person name="Senalik D."/>
            <person name="Macko-Podgorni A."/>
            <person name="Grzebelus D."/>
            <person name="Bostan H."/>
            <person name="Rolling W."/>
            <person name="Curaba J."/>
            <person name="Simon P."/>
        </authorList>
    </citation>
    <scope>NUCLEOTIDE SEQUENCE</scope>
    <source>
        <tissue evidence="3">Leaf</tissue>
    </source>
</reference>
<evidence type="ECO:0000259" key="1">
    <source>
        <dbReference type="Pfam" id="PF25306"/>
    </source>
</evidence>